<feature type="domain" description="Fe/B12 periplasmic-binding" evidence="3">
    <location>
        <begin position="74"/>
        <end position="347"/>
    </location>
</feature>
<accession>H5UNM1</accession>
<proteinExistence type="inferred from homology"/>
<protein>
    <submittedName>
        <fullName evidence="4">Putative ABC transporter substrate-binding protein</fullName>
    </submittedName>
</protein>
<comment type="caution">
    <text evidence="4">The sequence shown here is derived from an EMBL/GenBank/DDBJ whole genome shotgun (WGS) entry which is preliminary data.</text>
</comment>
<dbReference type="PANTHER" id="PTHR30535">
    <property type="entry name" value="VITAMIN B12-BINDING PROTEIN"/>
    <property type="match status" value="1"/>
</dbReference>
<dbReference type="PROSITE" id="PS51257">
    <property type="entry name" value="PROKAR_LIPOPROTEIN"/>
    <property type="match status" value="1"/>
</dbReference>
<dbReference type="Proteomes" id="UP000004367">
    <property type="component" value="Unassembled WGS sequence"/>
</dbReference>
<reference evidence="4 5" key="1">
    <citation type="submission" date="2012-02" db="EMBL/GenBank/DDBJ databases">
        <title>Whole genome shotgun sequence of Mobilicoccus pelagius NBRC 104925.</title>
        <authorList>
            <person name="Yoshida Y."/>
            <person name="Hosoyama A."/>
            <person name="Tsuchikane K."/>
            <person name="Katsumata H."/>
            <person name="Yamazaki S."/>
            <person name="Fujita N."/>
        </authorList>
    </citation>
    <scope>NUCLEOTIDE SEQUENCE [LARGE SCALE GENOMIC DNA]</scope>
    <source>
        <strain evidence="4 5">NBRC 104925</strain>
    </source>
</reference>
<dbReference type="Pfam" id="PF01497">
    <property type="entry name" value="Peripla_BP_2"/>
    <property type="match status" value="1"/>
</dbReference>
<organism evidence="4 5">
    <name type="scientific">Mobilicoccus pelagius NBRC 104925</name>
    <dbReference type="NCBI Taxonomy" id="1089455"/>
    <lineage>
        <taxon>Bacteria</taxon>
        <taxon>Bacillati</taxon>
        <taxon>Actinomycetota</taxon>
        <taxon>Actinomycetes</taxon>
        <taxon>Micrococcales</taxon>
        <taxon>Dermatophilaceae</taxon>
        <taxon>Mobilicoccus</taxon>
    </lineage>
</organism>
<dbReference type="InterPro" id="IPR050902">
    <property type="entry name" value="ABC_Transporter_SBP"/>
</dbReference>
<dbReference type="eggNOG" id="COG0614">
    <property type="taxonomic scope" value="Bacteria"/>
</dbReference>
<sequence length="347" mass="36117">MHAHVRPTPLRSAARVAAVVSALTLLVGCAGAPQAPSDGAAATTPGASASSASFTPVDLDDCGDKVTVEEPPSKLVTLNQGATEVALALGLADRMVGTAYLDDAVAPRYAEAYDSVPVLAEKYPTKEKLLATAPDFAYAAYASAFTDKGIGTRAELSGEGVGTYLSPFGCPEGTTKADPTFESGWWEITEVASIFGVQDRAEKVVADQRTQLAEITKARTGDDRSIFWYDSGDKTPFVGAGGGGPQLVVDAVGATNVFGDIKDPGWADGSWEKVIAADPDVIVLADASWDTAKKKRAHLESDPTLSKLTAVKAKRFVVVPFSESTPGVRLVDGAKRLSDELAALPAS</sequence>
<gene>
    <name evidence="4" type="ORF">MOPEL_009_00190</name>
</gene>
<name>H5UNM1_9MICO</name>
<keyword evidence="5" id="KW-1185">Reference proteome</keyword>
<dbReference type="AlphaFoldDB" id="H5UNM1"/>
<feature type="signal peptide" evidence="2">
    <location>
        <begin position="1"/>
        <end position="32"/>
    </location>
</feature>
<feature type="chain" id="PRO_5003600103" evidence="2">
    <location>
        <begin position="33"/>
        <end position="347"/>
    </location>
</feature>
<dbReference type="Gene3D" id="3.40.50.1980">
    <property type="entry name" value="Nitrogenase molybdenum iron protein domain"/>
    <property type="match status" value="2"/>
</dbReference>
<dbReference type="EMBL" id="BAFE01000009">
    <property type="protein sequence ID" value="GAB47329.1"/>
    <property type="molecule type" value="Genomic_DNA"/>
</dbReference>
<keyword evidence="2" id="KW-0732">Signal</keyword>
<dbReference type="InterPro" id="IPR002491">
    <property type="entry name" value="ABC_transptr_periplasmic_BD"/>
</dbReference>
<evidence type="ECO:0000313" key="5">
    <source>
        <dbReference type="Proteomes" id="UP000004367"/>
    </source>
</evidence>
<dbReference type="RefSeq" id="WP_009481227.1">
    <property type="nucleotide sequence ID" value="NZ_BAFE01000009.1"/>
</dbReference>
<dbReference type="STRING" id="1089455.MOPEL_009_00190"/>
<evidence type="ECO:0000313" key="4">
    <source>
        <dbReference type="EMBL" id="GAB47329.1"/>
    </source>
</evidence>
<evidence type="ECO:0000259" key="3">
    <source>
        <dbReference type="PROSITE" id="PS50983"/>
    </source>
</evidence>
<dbReference type="PROSITE" id="PS50983">
    <property type="entry name" value="FE_B12_PBP"/>
    <property type="match status" value="1"/>
</dbReference>
<dbReference type="PANTHER" id="PTHR30535:SF7">
    <property type="entry name" value="IRON(III) DICITRATE-BINDING PROTEIN"/>
    <property type="match status" value="1"/>
</dbReference>
<comment type="similarity">
    <text evidence="1">Belongs to the bacterial solute-binding protein 8 family.</text>
</comment>
<evidence type="ECO:0000256" key="1">
    <source>
        <dbReference type="ARBA" id="ARBA00008814"/>
    </source>
</evidence>
<dbReference type="SUPFAM" id="SSF53807">
    <property type="entry name" value="Helical backbone' metal receptor"/>
    <property type="match status" value="1"/>
</dbReference>
<evidence type="ECO:0000256" key="2">
    <source>
        <dbReference type="SAM" id="SignalP"/>
    </source>
</evidence>